<dbReference type="NCBIfam" id="TIGR03993">
    <property type="entry name" value="hydrog_HybE"/>
    <property type="match status" value="1"/>
</dbReference>
<dbReference type="Proteomes" id="UP000766595">
    <property type="component" value="Unassembled WGS sequence"/>
</dbReference>
<protein>
    <submittedName>
        <fullName evidence="1">[NiFe]-hydrogenase assembly chaperone HybE</fullName>
    </submittedName>
</protein>
<dbReference type="InterPro" id="IPR023994">
    <property type="entry name" value="NiFe-hyd_HybE"/>
</dbReference>
<name>A0A947D758_9HYPH</name>
<dbReference type="InterPro" id="IPR038530">
    <property type="entry name" value="NiFe-hyd_HybE_sf"/>
</dbReference>
<sequence>MRDDAGRDDAGRPTEDPGPRLAAWWREVAQRMADLPIYNPVLEVQVTDFRRHGDFHVGVGVTPWFMNVVAVPARARSMPAAGATLVLDLPAGPIEAIVGEAGPVGTVALASLFSPMDMFDDPAATRLVAEAALEALFERPAPPEPILERQLARPTDRRSLLFPRRSAEAAS</sequence>
<evidence type="ECO:0000313" key="1">
    <source>
        <dbReference type="EMBL" id="MBT9292333.1"/>
    </source>
</evidence>
<reference evidence="1 2" key="1">
    <citation type="submission" date="2021-06" db="EMBL/GenBank/DDBJ databases">
        <authorList>
            <person name="Grouzdev D.S."/>
            <person name="Koziaeva V."/>
        </authorList>
    </citation>
    <scope>NUCLEOTIDE SEQUENCE [LARGE SCALE GENOMIC DNA]</scope>
    <source>
        <strain evidence="1 2">22</strain>
    </source>
</reference>
<comment type="caution">
    <text evidence="1">The sequence shown here is derived from an EMBL/GenBank/DDBJ whole genome shotgun (WGS) entry which is preliminary data.</text>
</comment>
<accession>A0A947D758</accession>
<organism evidence="1 2">
    <name type="scientific">Prosthecodimorpha staleyi</name>
    <dbReference type="NCBI Taxonomy" id="2840188"/>
    <lineage>
        <taxon>Bacteria</taxon>
        <taxon>Pseudomonadati</taxon>
        <taxon>Pseudomonadota</taxon>
        <taxon>Alphaproteobacteria</taxon>
        <taxon>Hyphomicrobiales</taxon>
        <taxon>Ancalomicrobiaceae</taxon>
        <taxon>Prosthecodimorpha</taxon>
    </lineage>
</organism>
<keyword evidence="2" id="KW-1185">Reference proteome</keyword>
<dbReference type="Pfam" id="PF11939">
    <property type="entry name" value="NiFe-hyd_HybE"/>
    <property type="match status" value="1"/>
</dbReference>
<dbReference type="AlphaFoldDB" id="A0A947D758"/>
<evidence type="ECO:0000313" key="2">
    <source>
        <dbReference type="Proteomes" id="UP000766595"/>
    </source>
</evidence>
<dbReference type="RefSeq" id="WP_261970849.1">
    <property type="nucleotide sequence ID" value="NZ_JAHHZF010000013.1"/>
</dbReference>
<dbReference type="Gene3D" id="3.30.1460.40">
    <property type="entry name" value="[NiFe]-hydrogenase assembly chaperone, HybE"/>
    <property type="match status" value="1"/>
</dbReference>
<proteinExistence type="predicted"/>
<dbReference type="EMBL" id="JAHHZF010000013">
    <property type="protein sequence ID" value="MBT9292333.1"/>
    <property type="molecule type" value="Genomic_DNA"/>
</dbReference>
<gene>
    <name evidence="1" type="primary">hybE</name>
    <name evidence="1" type="ORF">KL771_22920</name>
</gene>